<comment type="caution">
    <text evidence="1">The sequence shown here is derived from an EMBL/GenBank/DDBJ whole genome shotgun (WGS) entry which is preliminary data.</text>
</comment>
<proteinExistence type="predicted"/>
<keyword evidence="2" id="KW-1185">Reference proteome</keyword>
<gene>
    <name evidence="1" type="ORF">Cgig2_010121</name>
</gene>
<protein>
    <submittedName>
        <fullName evidence="1">Uncharacterized protein</fullName>
    </submittedName>
</protein>
<organism evidence="1 2">
    <name type="scientific">Carnegiea gigantea</name>
    <dbReference type="NCBI Taxonomy" id="171969"/>
    <lineage>
        <taxon>Eukaryota</taxon>
        <taxon>Viridiplantae</taxon>
        <taxon>Streptophyta</taxon>
        <taxon>Embryophyta</taxon>
        <taxon>Tracheophyta</taxon>
        <taxon>Spermatophyta</taxon>
        <taxon>Magnoliopsida</taxon>
        <taxon>eudicotyledons</taxon>
        <taxon>Gunneridae</taxon>
        <taxon>Pentapetalae</taxon>
        <taxon>Caryophyllales</taxon>
        <taxon>Cactineae</taxon>
        <taxon>Cactaceae</taxon>
        <taxon>Cactoideae</taxon>
        <taxon>Echinocereeae</taxon>
        <taxon>Carnegiea</taxon>
    </lineage>
</organism>
<evidence type="ECO:0000313" key="2">
    <source>
        <dbReference type="Proteomes" id="UP001153076"/>
    </source>
</evidence>
<evidence type="ECO:0000313" key="1">
    <source>
        <dbReference type="EMBL" id="KAJ8429171.1"/>
    </source>
</evidence>
<dbReference type="AlphaFoldDB" id="A0A9Q1JQK8"/>
<reference evidence="1" key="1">
    <citation type="submission" date="2022-04" db="EMBL/GenBank/DDBJ databases">
        <title>Carnegiea gigantea Genome sequencing and assembly v2.</title>
        <authorList>
            <person name="Copetti D."/>
            <person name="Sanderson M.J."/>
            <person name="Burquez A."/>
            <person name="Wojciechowski M.F."/>
        </authorList>
    </citation>
    <scope>NUCLEOTIDE SEQUENCE</scope>
    <source>
        <strain evidence="1">SGP5-SGP5p</strain>
        <tissue evidence="1">Aerial part</tissue>
    </source>
</reference>
<dbReference type="EMBL" id="JAKOGI010000927">
    <property type="protein sequence ID" value="KAJ8429171.1"/>
    <property type="molecule type" value="Genomic_DNA"/>
</dbReference>
<sequence>MVGCFFYCVTQNTGQVPKLVVEVCYSGFNRQLILVKQPSRKSVSGNYSSWPGDLRLGMENMAALISFAVKGAHSCNYASTARVAPMLAVCELIGKFGFMEFEQGRFNLTEERLELHALRVVIIPTGKGDKEMFPRLLLNSPAKYALFRHIFYLNDEELDVFLSVGPIKAANIPTTYIIYEG</sequence>
<name>A0A9Q1JQK8_9CARY</name>
<dbReference type="Proteomes" id="UP001153076">
    <property type="component" value="Unassembled WGS sequence"/>
</dbReference>
<accession>A0A9Q1JQK8</accession>